<name>A0A8X6TQJ1_NEPPI</name>
<accession>A0A8X6TQJ1</accession>
<keyword evidence="2" id="KW-1185">Reference proteome</keyword>
<dbReference type="Proteomes" id="UP000887013">
    <property type="component" value="Unassembled WGS sequence"/>
</dbReference>
<dbReference type="AlphaFoldDB" id="A0A8X6TQJ1"/>
<gene>
    <name evidence="1" type="ORF">NPIL_503611</name>
</gene>
<comment type="caution">
    <text evidence="1">The sequence shown here is derived from an EMBL/GenBank/DDBJ whole genome shotgun (WGS) entry which is preliminary data.</text>
</comment>
<protein>
    <submittedName>
        <fullName evidence="1">Uncharacterized protein</fullName>
    </submittedName>
</protein>
<evidence type="ECO:0000313" key="1">
    <source>
        <dbReference type="EMBL" id="GFT36658.1"/>
    </source>
</evidence>
<reference evidence="1" key="1">
    <citation type="submission" date="2020-08" db="EMBL/GenBank/DDBJ databases">
        <title>Multicomponent nature underlies the extraordinary mechanical properties of spider dragline silk.</title>
        <authorList>
            <person name="Kono N."/>
            <person name="Nakamura H."/>
            <person name="Mori M."/>
            <person name="Yoshida Y."/>
            <person name="Ohtoshi R."/>
            <person name="Malay A.D."/>
            <person name="Moran D.A.P."/>
            <person name="Tomita M."/>
            <person name="Numata K."/>
            <person name="Arakawa K."/>
        </authorList>
    </citation>
    <scope>NUCLEOTIDE SEQUENCE</scope>
</reference>
<proteinExistence type="predicted"/>
<sequence>MEKYDKIRKKKKIFGAISEIAKNVRFILNDNILVKRVTSLHTNAHLTFVLHTIHSTEDENLKAWDAVYSHAYQVVRKQIHSSQLIGILRTSHWTADEDTSERVLCTSVTFIPDDLALVKCTEQDLKRTCLIDSIT</sequence>
<dbReference type="EMBL" id="BMAW01013976">
    <property type="protein sequence ID" value="GFT36658.1"/>
    <property type="molecule type" value="Genomic_DNA"/>
</dbReference>
<organism evidence="1 2">
    <name type="scientific">Nephila pilipes</name>
    <name type="common">Giant wood spider</name>
    <name type="synonym">Nephila maculata</name>
    <dbReference type="NCBI Taxonomy" id="299642"/>
    <lineage>
        <taxon>Eukaryota</taxon>
        <taxon>Metazoa</taxon>
        <taxon>Ecdysozoa</taxon>
        <taxon>Arthropoda</taxon>
        <taxon>Chelicerata</taxon>
        <taxon>Arachnida</taxon>
        <taxon>Araneae</taxon>
        <taxon>Araneomorphae</taxon>
        <taxon>Entelegynae</taxon>
        <taxon>Araneoidea</taxon>
        <taxon>Nephilidae</taxon>
        <taxon>Nephila</taxon>
    </lineage>
</organism>
<evidence type="ECO:0000313" key="2">
    <source>
        <dbReference type="Proteomes" id="UP000887013"/>
    </source>
</evidence>